<comment type="caution">
    <text evidence="2">The sequence shown here is derived from an EMBL/GenBank/DDBJ whole genome shotgun (WGS) entry which is preliminary data.</text>
</comment>
<proteinExistence type="predicted"/>
<name>A0A226EJX0_FOLCA</name>
<keyword evidence="3" id="KW-1185">Reference proteome</keyword>
<gene>
    <name evidence="2" type="ORF">Fcan01_07983</name>
</gene>
<evidence type="ECO:0000313" key="2">
    <source>
        <dbReference type="EMBL" id="OXA57417.1"/>
    </source>
</evidence>
<dbReference type="AlphaFoldDB" id="A0A226EJX0"/>
<evidence type="ECO:0000313" key="3">
    <source>
        <dbReference type="Proteomes" id="UP000198287"/>
    </source>
</evidence>
<protein>
    <submittedName>
        <fullName evidence="2">Uncharacterized protein</fullName>
    </submittedName>
</protein>
<sequence length="183" mass="20515">MVAGYWRSNGTQREHNGMKGLRERKSEPESRIVRGSCQSLSALLLPSKRHKGSSPKTAYLALSGEKSDGTAIEELRAHRLHLLAHALSLPFLRLCFFPTPYYYIYAIIRSGRNVDKKRVFTQVNGSSVKIQVAADCSWTGTHDMCRPCGKWAPIQTTMPVTPQREEQASKQSGAKEHKTTSRI</sequence>
<feature type="region of interest" description="Disordered" evidence="1">
    <location>
        <begin position="160"/>
        <end position="183"/>
    </location>
</feature>
<organism evidence="2 3">
    <name type="scientific">Folsomia candida</name>
    <name type="common">Springtail</name>
    <dbReference type="NCBI Taxonomy" id="158441"/>
    <lineage>
        <taxon>Eukaryota</taxon>
        <taxon>Metazoa</taxon>
        <taxon>Ecdysozoa</taxon>
        <taxon>Arthropoda</taxon>
        <taxon>Hexapoda</taxon>
        <taxon>Collembola</taxon>
        <taxon>Entomobryomorpha</taxon>
        <taxon>Isotomoidea</taxon>
        <taxon>Isotomidae</taxon>
        <taxon>Proisotominae</taxon>
        <taxon>Folsomia</taxon>
    </lineage>
</organism>
<accession>A0A226EJX0</accession>
<feature type="compositionally biased region" description="Basic and acidic residues" evidence="1">
    <location>
        <begin position="12"/>
        <end position="28"/>
    </location>
</feature>
<feature type="region of interest" description="Disordered" evidence="1">
    <location>
        <begin position="1"/>
        <end position="28"/>
    </location>
</feature>
<dbReference type="Proteomes" id="UP000198287">
    <property type="component" value="Unassembled WGS sequence"/>
</dbReference>
<dbReference type="EMBL" id="LNIX01000003">
    <property type="protein sequence ID" value="OXA57417.1"/>
    <property type="molecule type" value="Genomic_DNA"/>
</dbReference>
<reference evidence="2 3" key="1">
    <citation type="submission" date="2015-12" db="EMBL/GenBank/DDBJ databases">
        <title>The genome of Folsomia candida.</title>
        <authorList>
            <person name="Faddeeva A."/>
            <person name="Derks M.F."/>
            <person name="Anvar Y."/>
            <person name="Smit S."/>
            <person name="Van Straalen N."/>
            <person name="Roelofs D."/>
        </authorList>
    </citation>
    <scope>NUCLEOTIDE SEQUENCE [LARGE SCALE GENOMIC DNA]</scope>
    <source>
        <strain evidence="2 3">VU population</strain>
        <tissue evidence="2">Whole body</tissue>
    </source>
</reference>
<evidence type="ECO:0000256" key="1">
    <source>
        <dbReference type="SAM" id="MobiDB-lite"/>
    </source>
</evidence>
<feature type="compositionally biased region" description="Basic and acidic residues" evidence="1">
    <location>
        <begin position="163"/>
        <end position="183"/>
    </location>
</feature>